<keyword evidence="1" id="KW-0812">Transmembrane</keyword>
<dbReference type="AlphaFoldDB" id="A0A4R6EMY1"/>
<dbReference type="PANTHER" id="PTHR37461:SF1">
    <property type="entry name" value="ANTI-SIGMA-K FACTOR RSKA"/>
    <property type="match status" value="1"/>
</dbReference>
<feature type="transmembrane region" description="Helical" evidence="1">
    <location>
        <begin position="91"/>
        <end position="109"/>
    </location>
</feature>
<dbReference type="Pfam" id="PF10099">
    <property type="entry name" value="RskA_C"/>
    <property type="match status" value="1"/>
</dbReference>
<evidence type="ECO:0000313" key="4">
    <source>
        <dbReference type="Proteomes" id="UP000295530"/>
    </source>
</evidence>
<dbReference type="GO" id="GO:0005886">
    <property type="term" value="C:plasma membrane"/>
    <property type="evidence" value="ECO:0007669"/>
    <property type="project" value="InterPro"/>
</dbReference>
<reference evidence="3 4" key="1">
    <citation type="submission" date="2019-03" db="EMBL/GenBank/DDBJ databases">
        <title>Genomic analyses of the natural microbiome of Caenorhabditis elegans.</title>
        <authorList>
            <person name="Samuel B."/>
        </authorList>
    </citation>
    <scope>NUCLEOTIDE SEQUENCE [LARGE SCALE GENOMIC DNA]</scope>
    <source>
        <strain evidence="3 4">BIGb0156</strain>
    </source>
</reference>
<keyword evidence="1" id="KW-1133">Transmembrane helix</keyword>
<dbReference type="OrthoDB" id="5298046at2"/>
<feature type="domain" description="Anti-sigma K factor RskA C-terminal" evidence="2">
    <location>
        <begin position="95"/>
        <end position="216"/>
    </location>
</feature>
<evidence type="ECO:0000256" key="1">
    <source>
        <dbReference type="SAM" id="Phobius"/>
    </source>
</evidence>
<dbReference type="PANTHER" id="PTHR37461">
    <property type="entry name" value="ANTI-SIGMA-K FACTOR RSKA"/>
    <property type="match status" value="1"/>
</dbReference>
<keyword evidence="1" id="KW-0472">Membrane</keyword>
<evidence type="ECO:0000259" key="2">
    <source>
        <dbReference type="Pfam" id="PF10099"/>
    </source>
</evidence>
<dbReference type="InterPro" id="IPR018764">
    <property type="entry name" value="RskA_C"/>
</dbReference>
<evidence type="ECO:0000313" key="3">
    <source>
        <dbReference type="EMBL" id="TDN60535.1"/>
    </source>
</evidence>
<dbReference type="Proteomes" id="UP000295530">
    <property type="component" value="Unassembled WGS sequence"/>
</dbReference>
<dbReference type="GO" id="GO:0016989">
    <property type="term" value="F:sigma factor antagonist activity"/>
    <property type="evidence" value="ECO:0007669"/>
    <property type="project" value="TreeGrafter"/>
</dbReference>
<proteinExistence type="predicted"/>
<dbReference type="RefSeq" id="WP_133460378.1">
    <property type="nucleotide sequence ID" value="NZ_SNVX01000002.1"/>
</dbReference>
<comment type="caution">
    <text evidence="3">The sequence shown here is derived from an EMBL/GenBank/DDBJ whole genome shotgun (WGS) entry which is preliminary data.</text>
</comment>
<protein>
    <submittedName>
        <fullName evidence="3">Anti-sigma-K factor RskA</fullName>
    </submittedName>
</protein>
<dbReference type="EMBL" id="SNVX01000002">
    <property type="protein sequence ID" value="TDN60535.1"/>
    <property type="molecule type" value="Genomic_DNA"/>
</dbReference>
<gene>
    <name evidence="3" type="ORF">EC847_102107</name>
</gene>
<dbReference type="InterPro" id="IPR051474">
    <property type="entry name" value="Anti-sigma-K/W_factor"/>
</dbReference>
<name>A0A4R6EMY1_SCAGO</name>
<organism evidence="3 4">
    <name type="scientific">Scandinavium goeteborgense</name>
    <dbReference type="NCBI Taxonomy" id="1851514"/>
    <lineage>
        <taxon>Bacteria</taxon>
        <taxon>Pseudomonadati</taxon>
        <taxon>Pseudomonadota</taxon>
        <taxon>Gammaproteobacteria</taxon>
        <taxon>Enterobacterales</taxon>
        <taxon>Enterobacteriaceae</taxon>
        <taxon>Scandinavium</taxon>
    </lineage>
</organism>
<keyword evidence="4" id="KW-1185">Reference proteome</keyword>
<dbReference type="GO" id="GO:0006417">
    <property type="term" value="P:regulation of translation"/>
    <property type="evidence" value="ECO:0007669"/>
    <property type="project" value="TreeGrafter"/>
</dbReference>
<accession>A0A4R6EMY1</accession>
<sequence>MNIQENDDFLAAEFVLGVLDEPTRAQLARRMTTNADFAQQVTRWQKAFSGIDVTTQDVTPAPDVWWAIQRDINQSTPLAAIAPVRSRPTAWVGWALAAALAGVLVFTYVTKPEQASPMQPVAVLSGAQPGEQFVVSVNKSASMIQVSALNVTLPQNKNLQLWLIKGSHPPRSLGLITRTTGNAFTLGTESLDNQSVLAISLEPVGGSKLAGPSGPVIFQGKISTL</sequence>